<feature type="compositionally biased region" description="Basic and acidic residues" evidence="6">
    <location>
        <begin position="28"/>
        <end position="39"/>
    </location>
</feature>
<proteinExistence type="predicted"/>
<protein>
    <submittedName>
        <fullName evidence="7">Transducin</fullName>
    </submittedName>
</protein>
<dbReference type="PANTHER" id="PTHR18359">
    <property type="entry name" value="WD-REPEAT PROTEIN-RELATED"/>
    <property type="match status" value="1"/>
</dbReference>
<dbReference type="SUPFAM" id="SSF50978">
    <property type="entry name" value="WD40 repeat-like"/>
    <property type="match status" value="1"/>
</dbReference>
<keyword evidence="3" id="KW-0853">WD repeat</keyword>
<comment type="caution">
    <text evidence="7">The sequence shown here is derived from an EMBL/GenBank/DDBJ whole genome shotgun (WGS) entry which is preliminary data.</text>
</comment>
<dbReference type="PANTHER" id="PTHR18359:SF0">
    <property type="entry name" value="U3 SMALL NUCLEOLAR RNA-ASSOCIATED PROTEIN 18 HOMOLOG"/>
    <property type="match status" value="1"/>
</dbReference>
<evidence type="ECO:0000256" key="4">
    <source>
        <dbReference type="ARBA" id="ARBA00022737"/>
    </source>
</evidence>
<sequence>MEESVSDSELYRHVFGNTYRENIIVPNEEPKEADLKAEGKEEDSEITSTDSFFRDSDEASEDEQLLRAEKGQGHTWARSKEGDDLGFVDDFNEDDINLQEPRRKRAIGMDDLHLEKGMELTAADTPMGFTLNVDLHPIGKLAVVTSSDRRVRLFEIGERSNSLIQCLFFQQLRPQKAFFCGRAIVVVGHSRFYHIFDLHTAADIKRTSPNIEKPDKDRALEISKVGKSLAPRTLANAVAGWDGKLIFFTEDVRCKNTQNLRSKLVYGLELETNAYAYRIPHGLQRADFLCYIDAGHGGMNLLTNPLLVVAGTTHGRISLIEFDSHNNYRSLPPILFGDDAASITALATSPTLIAVGDDVGFITVYRVADVMSTKPVEGFRRVKPAFMIKNLVDQIETLTFNPTGEILVAATTHGETRFINTHFGRVFDITKPPRNLVGCTFIPDSSLMYTTVRGGRVETYMLPFYERKRALLASK</sequence>
<dbReference type="InterPro" id="IPR036322">
    <property type="entry name" value="WD40_repeat_dom_sf"/>
</dbReference>
<evidence type="ECO:0000256" key="1">
    <source>
        <dbReference type="ARBA" id="ARBA00004604"/>
    </source>
</evidence>
<organism evidence="7 8">
    <name type="scientific">Giardia muris</name>
    <dbReference type="NCBI Taxonomy" id="5742"/>
    <lineage>
        <taxon>Eukaryota</taxon>
        <taxon>Metamonada</taxon>
        <taxon>Diplomonadida</taxon>
        <taxon>Hexamitidae</taxon>
        <taxon>Giardiinae</taxon>
        <taxon>Giardia</taxon>
    </lineage>
</organism>
<dbReference type="AlphaFoldDB" id="A0A4Z1T1A2"/>
<comment type="subcellular location">
    <subcellularLocation>
        <location evidence="1">Nucleus</location>
        <location evidence="1">Nucleolus</location>
    </subcellularLocation>
</comment>
<evidence type="ECO:0000256" key="5">
    <source>
        <dbReference type="ARBA" id="ARBA00023242"/>
    </source>
</evidence>
<dbReference type="VEuPathDB" id="GiardiaDB:GMRT_13344"/>
<dbReference type="InterPro" id="IPR045161">
    <property type="entry name" value="Utp18"/>
</dbReference>
<feature type="region of interest" description="Disordered" evidence="6">
    <location>
        <begin position="23"/>
        <end position="62"/>
    </location>
</feature>
<evidence type="ECO:0000256" key="3">
    <source>
        <dbReference type="ARBA" id="ARBA00022574"/>
    </source>
</evidence>
<keyword evidence="8" id="KW-1185">Reference proteome</keyword>
<dbReference type="EMBL" id="VDLU01000005">
    <property type="protein sequence ID" value="TNJ26309.1"/>
    <property type="molecule type" value="Genomic_DNA"/>
</dbReference>
<accession>A0A4Z1T1A2</accession>
<dbReference type="Proteomes" id="UP000315496">
    <property type="component" value="Chromosome 5"/>
</dbReference>
<dbReference type="GO" id="GO:0034388">
    <property type="term" value="C:Pwp2p-containing subcomplex of 90S preribosome"/>
    <property type="evidence" value="ECO:0007669"/>
    <property type="project" value="TreeGrafter"/>
</dbReference>
<keyword evidence="4" id="KW-0677">Repeat</keyword>
<dbReference type="Gene3D" id="2.130.10.10">
    <property type="entry name" value="YVTN repeat-like/Quinoprotein amine dehydrogenase"/>
    <property type="match status" value="1"/>
</dbReference>
<dbReference type="GO" id="GO:0032040">
    <property type="term" value="C:small-subunit processome"/>
    <property type="evidence" value="ECO:0007669"/>
    <property type="project" value="TreeGrafter"/>
</dbReference>
<dbReference type="InterPro" id="IPR015943">
    <property type="entry name" value="WD40/YVTN_repeat-like_dom_sf"/>
</dbReference>
<keyword evidence="5" id="KW-0539">Nucleus</keyword>
<gene>
    <name evidence="7" type="ORF">GMRT_13344</name>
</gene>
<evidence type="ECO:0000313" key="7">
    <source>
        <dbReference type="EMBL" id="TNJ26309.1"/>
    </source>
</evidence>
<dbReference type="OrthoDB" id="1935146at2759"/>
<evidence type="ECO:0000256" key="2">
    <source>
        <dbReference type="ARBA" id="ARBA00022552"/>
    </source>
</evidence>
<evidence type="ECO:0000256" key="6">
    <source>
        <dbReference type="SAM" id="MobiDB-lite"/>
    </source>
</evidence>
<evidence type="ECO:0000313" key="8">
    <source>
        <dbReference type="Proteomes" id="UP000315496"/>
    </source>
</evidence>
<reference evidence="7 8" key="1">
    <citation type="submission" date="2019-05" db="EMBL/GenBank/DDBJ databases">
        <title>The compact genome of Giardia muris reveals important steps in the evolution of intestinal protozoan parasites.</title>
        <authorList>
            <person name="Xu F."/>
            <person name="Jimenez-Gonzalez A."/>
            <person name="Einarsson E."/>
            <person name="Astvaldsson A."/>
            <person name="Peirasmaki D."/>
            <person name="Eckmann L."/>
            <person name="Andersson J.O."/>
            <person name="Svard S.G."/>
            <person name="Jerlstrom-Hultqvist J."/>
        </authorList>
    </citation>
    <scope>NUCLEOTIDE SEQUENCE [LARGE SCALE GENOMIC DNA]</scope>
    <source>
        <strain evidence="7 8">Roberts-Thomson</strain>
    </source>
</reference>
<dbReference type="GO" id="GO:0006364">
    <property type="term" value="P:rRNA processing"/>
    <property type="evidence" value="ECO:0007669"/>
    <property type="project" value="UniProtKB-KW"/>
</dbReference>
<name>A0A4Z1T1A2_GIAMU</name>
<keyword evidence="2" id="KW-0698">rRNA processing</keyword>